<evidence type="ECO:0000256" key="3">
    <source>
        <dbReference type="ARBA" id="ARBA00023289"/>
    </source>
</evidence>
<dbReference type="RefSeq" id="XP_009759373.1">
    <property type="nucleotide sequence ID" value="XM_009761071.1"/>
</dbReference>
<dbReference type="eggNOG" id="ENOG502SY0J">
    <property type="taxonomic scope" value="Eukaryota"/>
</dbReference>
<accession>A0A1U7UYY1</accession>
<protein>
    <submittedName>
        <fullName evidence="7">Uncharacterized protein LOC104211929</fullName>
    </submittedName>
</protein>
<feature type="compositionally biased region" description="Polar residues" evidence="5">
    <location>
        <begin position="78"/>
        <end position="92"/>
    </location>
</feature>
<keyword evidence="2" id="KW-0479">Metal-binding</keyword>
<keyword evidence="6" id="KW-1185">Reference proteome</keyword>
<dbReference type="Proteomes" id="UP000189701">
    <property type="component" value="Unplaced"/>
</dbReference>
<keyword evidence="1" id="KW-0488">Methylation</keyword>
<evidence type="ECO:0000256" key="5">
    <source>
        <dbReference type="SAM" id="MobiDB-lite"/>
    </source>
</evidence>
<comment type="similarity">
    <text evidence="4">Belongs to the HIPP family.</text>
</comment>
<dbReference type="PANTHER" id="PTHR45868:SF14">
    <property type="entry name" value="OS08G0205500 PROTEIN"/>
    <property type="match status" value="1"/>
</dbReference>
<dbReference type="SUPFAM" id="SSF55008">
    <property type="entry name" value="HMA, heavy metal-associated domain"/>
    <property type="match status" value="1"/>
</dbReference>
<dbReference type="AlphaFoldDB" id="A0A1U7UYY1"/>
<evidence type="ECO:0000313" key="7">
    <source>
        <dbReference type="RefSeq" id="XP_009759373.1"/>
    </source>
</evidence>
<sequence length="257" mass="29548">MEHSPDDPVCVIKVDCNPGDLRKILLEINGVLDVSYDPKTKLATIRGKFDPFMLTKTITKSGKTAELISYNKNPLHEAQSSTSRNHHPSGNTHIKGEASYYKDKGKAKVSEQKRNECRRGSKNDDDDSDHDIHRCEDFVSTKDKKYHKAQAYEPPKGVDEAICRDRYCKIHRRGGGILDRVTEEQRQKAYSMFMQMGPQYSGGFYNREASSYLHPPYQYYNPEYTDFYPPPQPMSGVNHDFTRYFDHQDSGRSCSIM</sequence>
<feature type="compositionally biased region" description="Basic and acidic residues" evidence="5">
    <location>
        <begin position="94"/>
        <end position="123"/>
    </location>
</feature>
<keyword evidence="3" id="KW-0636">Prenylation</keyword>
<keyword evidence="3" id="KW-0449">Lipoprotein</keyword>
<feature type="region of interest" description="Disordered" evidence="5">
    <location>
        <begin position="75"/>
        <end position="132"/>
    </location>
</feature>
<name>A0A1U7UYY1_NICSY</name>
<evidence type="ECO:0000256" key="1">
    <source>
        <dbReference type="ARBA" id="ARBA00022481"/>
    </source>
</evidence>
<reference evidence="7" key="2">
    <citation type="submission" date="2025-08" db="UniProtKB">
        <authorList>
            <consortium name="RefSeq"/>
        </authorList>
    </citation>
    <scope>IDENTIFICATION</scope>
    <source>
        <tissue evidence="7">Leaf</tissue>
    </source>
</reference>
<organism evidence="6 7">
    <name type="scientific">Nicotiana sylvestris</name>
    <name type="common">Wood tobacco</name>
    <name type="synonym">South American tobacco</name>
    <dbReference type="NCBI Taxonomy" id="4096"/>
    <lineage>
        <taxon>Eukaryota</taxon>
        <taxon>Viridiplantae</taxon>
        <taxon>Streptophyta</taxon>
        <taxon>Embryophyta</taxon>
        <taxon>Tracheophyta</taxon>
        <taxon>Spermatophyta</taxon>
        <taxon>Magnoliopsida</taxon>
        <taxon>eudicotyledons</taxon>
        <taxon>Gunneridae</taxon>
        <taxon>Pentapetalae</taxon>
        <taxon>asterids</taxon>
        <taxon>lamiids</taxon>
        <taxon>Solanales</taxon>
        <taxon>Solanaceae</taxon>
        <taxon>Nicotianoideae</taxon>
        <taxon>Nicotianeae</taxon>
        <taxon>Nicotiana</taxon>
    </lineage>
</organism>
<dbReference type="InterPro" id="IPR036163">
    <property type="entry name" value="HMA_dom_sf"/>
</dbReference>
<reference evidence="6" key="1">
    <citation type="journal article" date="2013" name="Genome Biol.">
        <title>Reference genomes and transcriptomes of Nicotiana sylvestris and Nicotiana tomentosiformis.</title>
        <authorList>
            <person name="Sierro N."/>
            <person name="Battey J.N."/>
            <person name="Ouadi S."/>
            <person name="Bovet L."/>
            <person name="Goepfert S."/>
            <person name="Bakaher N."/>
            <person name="Peitsch M.C."/>
            <person name="Ivanov N.V."/>
        </authorList>
    </citation>
    <scope>NUCLEOTIDE SEQUENCE [LARGE SCALE GENOMIC DNA]</scope>
</reference>
<dbReference type="PANTHER" id="PTHR45868">
    <property type="entry name" value="HEAVY METAL-ASSOCIATED ISOPRENYLATED PLANT PROTEIN 33-RELATED"/>
    <property type="match status" value="1"/>
</dbReference>
<gene>
    <name evidence="7" type="primary">LOC104211929</name>
</gene>
<evidence type="ECO:0000313" key="6">
    <source>
        <dbReference type="Proteomes" id="UP000189701"/>
    </source>
</evidence>
<dbReference type="Gene3D" id="3.30.70.100">
    <property type="match status" value="1"/>
</dbReference>
<evidence type="ECO:0000256" key="4">
    <source>
        <dbReference type="ARBA" id="ARBA00024045"/>
    </source>
</evidence>
<proteinExistence type="inferred from homology"/>
<evidence type="ECO:0000256" key="2">
    <source>
        <dbReference type="ARBA" id="ARBA00022723"/>
    </source>
</evidence>
<dbReference type="GO" id="GO:0046872">
    <property type="term" value="F:metal ion binding"/>
    <property type="evidence" value="ECO:0007669"/>
    <property type="project" value="UniProtKB-KW"/>
</dbReference>